<evidence type="ECO:0000313" key="2">
    <source>
        <dbReference type="Proteomes" id="UP000078046"/>
    </source>
</evidence>
<sequence length="227" mass="26253">MLDAGKIDLNNFLTFEQFVDSKLTTEDIVKFNYLREKVGDLTVAIPILDREIVKAAMKKAESLIAKNDDELIVLYKITLNKMQSVWSIVEEYTCLGLEAHPTKQQISYAIRKIDAIIYKVPFSSISWNEPRTYNARSLMWLNIVTASRTEEHDLSSVFNAMDEWFIKMLRTKSEIPIGPLIVEDDKGKARDRIPPDKIFHRIITNVKKYGETYTLNESPTVSRRQHP</sequence>
<accession>A0A177B523</accession>
<organism evidence="1 2">
    <name type="scientific">Intoshia linei</name>
    <dbReference type="NCBI Taxonomy" id="1819745"/>
    <lineage>
        <taxon>Eukaryota</taxon>
        <taxon>Metazoa</taxon>
        <taxon>Spiralia</taxon>
        <taxon>Lophotrochozoa</taxon>
        <taxon>Mesozoa</taxon>
        <taxon>Orthonectida</taxon>
        <taxon>Rhopaluridae</taxon>
        <taxon>Intoshia</taxon>
    </lineage>
</organism>
<dbReference type="EMBL" id="LWCA01000288">
    <property type="protein sequence ID" value="OAF69397.1"/>
    <property type="molecule type" value="Genomic_DNA"/>
</dbReference>
<reference evidence="1 2" key="1">
    <citation type="submission" date="2016-04" db="EMBL/GenBank/DDBJ databases">
        <title>The genome of Intoshia linei affirms orthonectids as highly simplified spiralians.</title>
        <authorList>
            <person name="Mikhailov K.V."/>
            <person name="Slusarev G.S."/>
            <person name="Nikitin M.A."/>
            <person name="Logacheva M.D."/>
            <person name="Penin A."/>
            <person name="Aleoshin V."/>
            <person name="Panchin Y.V."/>
        </authorList>
    </citation>
    <scope>NUCLEOTIDE SEQUENCE [LARGE SCALE GENOMIC DNA]</scope>
    <source>
        <strain evidence="1">Intl2013</strain>
        <tissue evidence="1">Whole animal</tissue>
    </source>
</reference>
<keyword evidence="2" id="KW-1185">Reference proteome</keyword>
<comment type="caution">
    <text evidence="1">The sequence shown here is derived from an EMBL/GenBank/DDBJ whole genome shotgun (WGS) entry which is preliminary data.</text>
</comment>
<proteinExistence type="predicted"/>
<dbReference type="AlphaFoldDB" id="A0A177B523"/>
<gene>
    <name evidence="1" type="ORF">A3Q56_02848</name>
</gene>
<evidence type="ECO:0000313" key="1">
    <source>
        <dbReference type="EMBL" id="OAF69397.1"/>
    </source>
</evidence>
<dbReference type="Proteomes" id="UP000078046">
    <property type="component" value="Unassembled WGS sequence"/>
</dbReference>
<name>A0A177B523_9BILA</name>
<protein>
    <submittedName>
        <fullName evidence="1">Uncharacterized protein</fullName>
    </submittedName>
</protein>